<organism evidence="3 4">
    <name type="scientific">Yimella lutea</name>
    <dbReference type="NCBI Taxonomy" id="587872"/>
    <lineage>
        <taxon>Bacteria</taxon>
        <taxon>Bacillati</taxon>
        <taxon>Actinomycetota</taxon>
        <taxon>Actinomycetes</taxon>
        <taxon>Micrococcales</taxon>
        <taxon>Dermacoccaceae</taxon>
        <taxon>Yimella</taxon>
    </lineage>
</organism>
<keyword evidence="2" id="KW-0472">Membrane</keyword>
<feature type="transmembrane region" description="Helical" evidence="2">
    <location>
        <begin position="98"/>
        <end position="123"/>
    </location>
</feature>
<name>A0A542EE46_9MICO</name>
<evidence type="ECO:0000256" key="1">
    <source>
        <dbReference type="SAM" id="MobiDB-lite"/>
    </source>
</evidence>
<dbReference type="AlphaFoldDB" id="A0A542EE46"/>
<feature type="transmembrane region" description="Helical" evidence="2">
    <location>
        <begin position="44"/>
        <end position="63"/>
    </location>
</feature>
<evidence type="ECO:0000313" key="3">
    <source>
        <dbReference type="EMBL" id="TQJ13612.1"/>
    </source>
</evidence>
<feature type="transmembrane region" description="Helical" evidence="2">
    <location>
        <begin position="454"/>
        <end position="471"/>
    </location>
</feature>
<feature type="region of interest" description="Disordered" evidence="1">
    <location>
        <begin position="383"/>
        <end position="428"/>
    </location>
</feature>
<keyword evidence="3" id="KW-0808">Transferase</keyword>
<feature type="transmembrane region" description="Helical" evidence="2">
    <location>
        <begin position="511"/>
        <end position="530"/>
    </location>
</feature>
<dbReference type="InterPro" id="IPR036890">
    <property type="entry name" value="HATPase_C_sf"/>
</dbReference>
<evidence type="ECO:0000313" key="4">
    <source>
        <dbReference type="Proteomes" id="UP000320806"/>
    </source>
</evidence>
<evidence type="ECO:0000256" key="2">
    <source>
        <dbReference type="SAM" id="Phobius"/>
    </source>
</evidence>
<keyword evidence="2" id="KW-1133">Transmembrane helix</keyword>
<feature type="transmembrane region" description="Helical" evidence="2">
    <location>
        <begin position="70"/>
        <end position="86"/>
    </location>
</feature>
<dbReference type="EMBL" id="VFMO01000001">
    <property type="protein sequence ID" value="TQJ13612.1"/>
    <property type="molecule type" value="Genomic_DNA"/>
</dbReference>
<keyword evidence="2" id="KW-0812">Transmembrane</keyword>
<reference evidence="3 4" key="1">
    <citation type="submission" date="2019-06" db="EMBL/GenBank/DDBJ databases">
        <title>Sequencing the genomes of 1000 actinobacteria strains.</title>
        <authorList>
            <person name="Klenk H.-P."/>
        </authorList>
    </citation>
    <scope>NUCLEOTIDE SEQUENCE [LARGE SCALE GENOMIC DNA]</scope>
    <source>
        <strain evidence="3 4">DSM 19828</strain>
    </source>
</reference>
<dbReference type="Proteomes" id="UP000320806">
    <property type="component" value="Unassembled WGS sequence"/>
</dbReference>
<proteinExistence type="predicted"/>
<keyword evidence="3" id="KW-0418">Kinase</keyword>
<feature type="transmembrane region" description="Helical" evidence="2">
    <location>
        <begin position="163"/>
        <end position="182"/>
    </location>
</feature>
<gene>
    <name evidence="3" type="ORF">FB459_1038</name>
</gene>
<sequence length="774" mass="82406">MTVRAADAENPVHFVRSHLQLELGRFWIWPTQLSSYPRVSIYEATTRSLLIACAVICLSLAAASGRPSSVTVALGIVLLGSLLVMARRATRVFGMAGLLLGLCLTPLAGFANASQLVGLAFALIASQLRIVPALVVLTTWFGCFVAAYLSSPYAADTAMLVDHGVLSLGCIMAIAICHHLLVHRIVRLDRVRSREFELELAQRLRDDEKRAGESARRVLHDQVLFTLIRIADSGGVECDVVQRTLGAFDLPVRARGDVAVDLLSLVDSCVPSGVSVTPSPRARRPVPTHVADALRRALGEALRNAARHGNGPAQVELALRGDGVEIRVRNRIASPGSLRPGWGWRNCVERELNSVGGSASLRRDGADVVVTLALTAPWFRRGGNRKLIPPAQPAESSPQPGGPSPRPAESPDRRTGSRARPAASPAQPEAVWAAWPALIAHTFIAWRHTPGPQLAAQSVVVAAVWLMTWWLTRAVASGRLTRVNMAAVAAASAASASASLAIAGPQSLHTYASWGLGMAGVPLCVIAFFGSARRVLFLTVCGLAPALAVVGTHPEITWMSAAGALMTGLCPWLTYAIGRGLRQVQTKADRDEAAVRERLSVATAVWSEERVSDLLSFTKRTVRPFLHRISTDGLQAADRITAGRLAAQVRDELNLPGVLDAALRDRIATARELGAEITIHPAVDPCPDRCAVLLRVLDRLLDDAAATDRLELRLGGAGEPCTVSLLAPDAEQRLRALATLTGSTPARLTRDAFATTLVLGPSPDHGMAASTTVG</sequence>
<keyword evidence="4" id="KW-1185">Reference proteome</keyword>
<comment type="caution">
    <text evidence="3">The sequence shown here is derived from an EMBL/GenBank/DDBJ whole genome shotgun (WGS) entry which is preliminary data.</text>
</comment>
<feature type="transmembrane region" description="Helical" evidence="2">
    <location>
        <begin position="535"/>
        <end position="552"/>
    </location>
</feature>
<feature type="transmembrane region" description="Helical" evidence="2">
    <location>
        <begin position="558"/>
        <end position="577"/>
    </location>
</feature>
<feature type="transmembrane region" description="Helical" evidence="2">
    <location>
        <begin position="483"/>
        <end position="505"/>
    </location>
</feature>
<dbReference type="Gene3D" id="3.30.565.10">
    <property type="entry name" value="Histidine kinase-like ATPase, C-terminal domain"/>
    <property type="match status" value="1"/>
</dbReference>
<feature type="transmembrane region" description="Helical" evidence="2">
    <location>
        <begin position="130"/>
        <end position="151"/>
    </location>
</feature>
<dbReference type="GO" id="GO:0016301">
    <property type="term" value="F:kinase activity"/>
    <property type="evidence" value="ECO:0007669"/>
    <property type="project" value="UniProtKB-KW"/>
</dbReference>
<accession>A0A542EE46</accession>
<protein>
    <submittedName>
        <fullName evidence="3">Signal transduction histidine kinase</fullName>
    </submittedName>
</protein>